<feature type="compositionally biased region" description="Basic residues" evidence="1">
    <location>
        <begin position="1307"/>
        <end position="1319"/>
    </location>
</feature>
<feature type="region of interest" description="Disordered" evidence="1">
    <location>
        <begin position="1503"/>
        <end position="1567"/>
    </location>
</feature>
<feature type="compositionally biased region" description="Polar residues" evidence="1">
    <location>
        <begin position="1551"/>
        <end position="1561"/>
    </location>
</feature>
<feature type="compositionally biased region" description="Polar residues" evidence="1">
    <location>
        <begin position="654"/>
        <end position="665"/>
    </location>
</feature>
<feature type="compositionally biased region" description="Basic and acidic residues" evidence="1">
    <location>
        <begin position="1144"/>
        <end position="1153"/>
    </location>
</feature>
<comment type="caution">
    <text evidence="2">The sequence shown here is derived from an EMBL/GenBank/DDBJ whole genome shotgun (WGS) entry which is preliminary data.</text>
</comment>
<organism evidence="2 3">
    <name type="scientific">Giardia duodenalis assemblage B</name>
    <dbReference type="NCBI Taxonomy" id="1394984"/>
    <lineage>
        <taxon>Eukaryota</taxon>
        <taxon>Metamonada</taxon>
        <taxon>Diplomonadida</taxon>
        <taxon>Hexamitidae</taxon>
        <taxon>Giardiinae</taxon>
        <taxon>Giardia</taxon>
    </lineage>
</organism>
<feature type="compositionally biased region" description="Basic and acidic residues" evidence="1">
    <location>
        <begin position="1521"/>
        <end position="1547"/>
    </location>
</feature>
<name>A0A132NZJ8_GIAIN</name>
<feature type="compositionally biased region" description="Polar residues" evidence="1">
    <location>
        <begin position="1503"/>
        <end position="1520"/>
    </location>
</feature>
<feature type="region of interest" description="Disordered" evidence="1">
    <location>
        <begin position="586"/>
        <end position="634"/>
    </location>
</feature>
<gene>
    <name evidence="2" type="ORF">QR46_0842</name>
</gene>
<feature type="region of interest" description="Disordered" evidence="1">
    <location>
        <begin position="1579"/>
        <end position="1629"/>
    </location>
</feature>
<feature type="compositionally biased region" description="Polar residues" evidence="1">
    <location>
        <begin position="1603"/>
        <end position="1629"/>
    </location>
</feature>
<feature type="region of interest" description="Disordered" evidence="1">
    <location>
        <begin position="900"/>
        <end position="933"/>
    </location>
</feature>
<dbReference type="Proteomes" id="UP000070089">
    <property type="component" value="Unassembled WGS sequence"/>
</dbReference>
<reference evidence="2 3" key="1">
    <citation type="journal article" date="2015" name="Mol. Biochem. Parasitol.">
        <title>Identification of polymorphic genes for use in assemblage B genotyping assays through comparative genomics of multiple assemblage B Giardia duodenalis isolates.</title>
        <authorList>
            <person name="Wielinga C."/>
            <person name="Thompson R.C."/>
            <person name="Monis P."/>
            <person name="Ryan U."/>
        </authorList>
    </citation>
    <scope>NUCLEOTIDE SEQUENCE [LARGE SCALE GENOMIC DNA]</scope>
    <source>
        <strain evidence="2 3">BAH15c1</strain>
    </source>
</reference>
<dbReference type="OrthoDB" id="10260887at2759"/>
<feature type="region of interest" description="Disordered" evidence="1">
    <location>
        <begin position="360"/>
        <end position="380"/>
    </location>
</feature>
<dbReference type="VEuPathDB" id="GiardiaDB:QR46_0842"/>
<dbReference type="EMBL" id="JXTI01000014">
    <property type="protein sequence ID" value="KWX15132.1"/>
    <property type="molecule type" value="Genomic_DNA"/>
</dbReference>
<proteinExistence type="predicted"/>
<feature type="compositionally biased region" description="Polar residues" evidence="1">
    <location>
        <begin position="1159"/>
        <end position="1168"/>
    </location>
</feature>
<sequence>MSKRGHRWLHMRNISYKRPHSTRAPVTSIVDQSLSALQQSGVQNARIGRLDQSGGWTSPPTVQGQNQIHRRFNGATSQTLLLKDVQPRRFQIEFSPISENPEGTTTPKTPVLFTVNGTKSRLSSAMSRPKAQRIKAPQHNTNNAVFDINNANELSNDIAKPLVSSEWSSLPSSSNLNSYPLHQKLGNVNAYYPPNLASTPQAPNVEHRSLNPDRRQLLSNPISPIYYRMEDSKESRDEFKDTASLNTKLISDEQRTLPQHFRVQASNKAMEFVAIQEKTLQEPVINHSSHKVKRSMSASRPQYSKPSHPAFLKEVDIALHRLQSNAIYSSTIDMLSNNDINHVYTAQPAHFKLMRKKWKASEPPSLPPPPSSDDTLPDGIPVLTANPHELKGQYMATRKPAKPIPASSTGFFIESDPQASKKTYNLRRVNSAGASSTTVKQSSIGLTDAQAPQQCSLRLARDSGNEVLSMSEKGHLPENPPIFQYTALLTPDVSMQTDTVKDTITTPVTDLKSDRLTIDELQQPLLMQKQIHGLEPIRTHNAHATGCSTIPPRSRSVGEYSASQETYNDLTDTPLLNVRSLVDTRHHLRSPLPSRNLSSRRSSSAQRSRSSDVASASRVQAAAHSGSTVSTQKRPIRYQSIPYFTGRNIASASHALPNQTANNSVQKRRPLSSREPSRSGAVYKTIYGEKPIARGFSARSSRLTYNSMQSTASSTTLSLRPDVSLTPKQPLSTSRALAVSAVVPTSSLALSMASSYIQSQARSRYNAALMRLQAPAVTLEAAPSQRTKTRAVSSSVRHSRRTVGIQPHSVTDQSVNTNPPIAAIKSSLPDESSIVTKGANYFTRTRNAKIGTIELKDACTETGSYKSTTEVSDARSSVDYPLSFEKHRSMQVLDDARIRRSHSSSSRGVTKKTNAARIRPRSSSSIKVTDKPSAIKTSSFRRSQSATFHSHNKTTLAPTYSISTTDMLAARRLIQPHANPRFTDHKRDVITRHLADIAAIPLHPRESRLSAEKSNQSTSPNLAEMLQGLDIPTINSAESSAFYDPHTLTDEQLTSNSVYDPSISRNQSAESAFNSMHTLPSTELSGKTAHTFPQSTEFIQLLGANAFPSSSATLEMYIGGLNYQEIDLQHHIFSKHGTTTPSEPSKKETEVPKKKSAPKTRSGSVSASFSAIPNVKRCRSSSPSCSGSRRGQAVSNSVEQTISHDVEPQVSLDLHASAHIPLSVNVDMVLEDLDTDGIDTSCMKNSAVRTSNYKETVLLRHKTPDGRTRLAMVSTGDILYDNDCTRTALALSAQYSQRPLSASAHSALHRQHNKVRSTRKTPTMLNYPSITGVFPLYANDSEQEPELPTVPQTDTKTVPPQDKSRRISRSLPPNRQQHRLKDSSSLVVQQTYISSDHKTLSVSASAAMARRAFEKQANDKTLNTLMHQTAVSDISGLHGSPATSFPRDLSYISQRQSVDKEPAVTKEQGKDTIYHSPVIFTSLVQASPAFPTNPDNTVDGVTCSDNQNALRNSQPLLRSHTTLDHPRKESARKARSNRLTEGEKDMRASALSDTQHNSTLERSYRGVDGKADSRVRYYGRSQVRPVSSSSLSGSMTAGRANRCRSSFATRSVSSAGRENRSQVTHGLAN</sequence>
<feature type="compositionally biased region" description="Low complexity" evidence="1">
    <location>
        <begin position="590"/>
        <end position="625"/>
    </location>
</feature>
<feature type="region of interest" description="Disordered" evidence="1">
    <location>
        <begin position="1135"/>
        <end position="1168"/>
    </location>
</feature>
<evidence type="ECO:0000313" key="3">
    <source>
        <dbReference type="Proteomes" id="UP000070089"/>
    </source>
</evidence>
<feature type="region of interest" description="Disordered" evidence="1">
    <location>
        <begin position="1342"/>
        <end position="1385"/>
    </location>
</feature>
<protein>
    <submittedName>
        <fullName evidence="2">Hemagglutinin protein-like protein</fullName>
    </submittedName>
</protein>
<feature type="region of interest" description="Disordered" evidence="1">
    <location>
        <begin position="542"/>
        <end position="568"/>
    </location>
</feature>
<evidence type="ECO:0000256" key="1">
    <source>
        <dbReference type="SAM" id="MobiDB-lite"/>
    </source>
</evidence>
<feature type="region of interest" description="Disordered" evidence="1">
    <location>
        <begin position="1302"/>
        <end position="1324"/>
    </location>
</feature>
<feature type="region of interest" description="Disordered" evidence="1">
    <location>
        <begin position="654"/>
        <end position="680"/>
    </location>
</feature>
<accession>A0A132NZJ8</accession>
<evidence type="ECO:0000313" key="2">
    <source>
        <dbReference type="EMBL" id="KWX15132.1"/>
    </source>
</evidence>
<feature type="region of interest" description="Disordered" evidence="1">
    <location>
        <begin position="781"/>
        <end position="802"/>
    </location>
</feature>